<reference evidence="8 9" key="1">
    <citation type="submission" date="2018-11" db="EMBL/GenBank/DDBJ databases">
        <title>Draft genome sequence of Ferruginibacter sp. BO-59.</title>
        <authorList>
            <person name="Im W.T."/>
        </authorList>
    </citation>
    <scope>NUCLEOTIDE SEQUENCE [LARGE SCALE GENOMIC DNA]</scope>
    <source>
        <strain evidence="8 9">BO-59</strain>
    </source>
</reference>
<dbReference type="CDD" id="cd06171">
    <property type="entry name" value="Sigma70_r4"/>
    <property type="match status" value="1"/>
</dbReference>
<dbReference type="Gene3D" id="1.10.1740.10">
    <property type="match status" value="1"/>
</dbReference>
<dbReference type="InterPro" id="IPR007627">
    <property type="entry name" value="RNA_pol_sigma70_r2"/>
</dbReference>
<dbReference type="InterPro" id="IPR013249">
    <property type="entry name" value="RNA_pol_sigma70_r4_t2"/>
</dbReference>
<evidence type="ECO:0000256" key="2">
    <source>
        <dbReference type="ARBA" id="ARBA00023015"/>
    </source>
</evidence>
<protein>
    <submittedName>
        <fullName evidence="8">RNA polymerase sigma factor</fullName>
    </submittedName>
</protein>
<feature type="domain" description="RNA polymerase sigma-70 region 2" evidence="6">
    <location>
        <begin position="22"/>
        <end position="83"/>
    </location>
</feature>
<evidence type="ECO:0000259" key="7">
    <source>
        <dbReference type="Pfam" id="PF08281"/>
    </source>
</evidence>
<evidence type="ECO:0000313" key="9">
    <source>
        <dbReference type="Proteomes" id="UP000267223"/>
    </source>
</evidence>
<dbReference type="Proteomes" id="UP000267223">
    <property type="component" value="Unassembled WGS sequence"/>
</dbReference>
<gene>
    <name evidence="8" type="ORF">EFY79_19115</name>
</gene>
<dbReference type="InterPro" id="IPR013324">
    <property type="entry name" value="RNA_pol_sigma_r3/r4-like"/>
</dbReference>
<proteinExistence type="inferred from homology"/>
<dbReference type="Gene3D" id="1.10.10.10">
    <property type="entry name" value="Winged helix-like DNA-binding domain superfamily/Winged helix DNA-binding domain"/>
    <property type="match status" value="1"/>
</dbReference>
<dbReference type="SUPFAM" id="SSF88946">
    <property type="entry name" value="Sigma2 domain of RNA polymerase sigma factors"/>
    <property type="match status" value="1"/>
</dbReference>
<dbReference type="PANTHER" id="PTHR43133:SF8">
    <property type="entry name" value="RNA POLYMERASE SIGMA FACTOR HI_1459-RELATED"/>
    <property type="match status" value="1"/>
</dbReference>
<evidence type="ECO:0000256" key="3">
    <source>
        <dbReference type="ARBA" id="ARBA00023082"/>
    </source>
</evidence>
<dbReference type="PANTHER" id="PTHR43133">
    <property type="entry name" value="RNA POLYMERASE ECF-TYPE SIGMA FACTO"/>
    <property type="match status" value="1"/>
</dbReference>
<evidence type="ECO:0000256" key="5">
    <source>
        <dbReference type="ARBA" id="ARBA00023163"/>
    </source>
</evidence>
<keyword evidence="9" id="KW-1185">Reference proteome</keyword>
<dbReference type="InterPro" id="IPR036388">
    <property type="entry name" value="WH-like_DNA-bd_sf"/>
</dbReference>
<dbReference type="NCBIfam" id="TIGR02937">
    <property type="entry name" value="sigma70-ECF"/>
    <property type="match status" value="1"/>
</dbReference>
<dbReference type="AlphaFoldDB" id="A0A3M9N7Y8"/>
<keyword evidence="2" id="KW-0805">Transcription regulation</keyword>
<dbReference type="GO" id="GO:0003677">
    <property type="term" value="F:DNA binding"/>
    <property type="evidence" value="ECO:0007669"/>
    <property type="project" value="UniProtKB-KW"/>
</dbReference>
<dbReference type="RefSeq" id="WP_123122361.1">
    <property type="nucleotide sequence ID" value="NZ_RJJR01000020.1"/>
</dbReference>
<evidence type="ECO:0000313" key="8">
    <source>
        <dbReference type="EMBL" id="RNI33437.1"/>
    </source>
</evidence>
<keyword evidence="5" id="KW-0804">Transcription</keyword>
<dbReference type="OrthoDB" id="9780326at2"/>
<dbReference type="EMBL" id="RJJR01000020">
    <property type="protein sequence ID" value="RNI33437.1"/>
    <property type="molecule type" value="Genomic_DNA"/>
</dbReference>
<sequence length="188" mass="21897">MNTDIEIIQKVLAGNIAMYNLLVQRYRNKVFSLAYSIVSNREDAEEIAQDAFLKAFKGLRSFKEKSSFGTWMYRIVVNTALNKKKLKKLKTVEGKNAITEDKQFDFDSLTDNLKRDDQKKFIRMALNAVNEQERLCLTLFYLNELSVKEIQEITGISESNVKVVLLRARKHLYEQLHKLLNCEVKNLI</sequence>
<dbReference type="GO" id="GO:0016987">
    <property type="term" value="F:sigma factor activity"/>
    <property type="evidence" value="ECO:0007669"/>
    <property type="project" value="UniProtKB-KW"/>
</dbReference>
<dbReference type="SUPFAM" id="SSF88659">
    <property type="entry name" value="Sigma3 and sigma4 domains of RNA polymerase sigma factors"/>
    <property type="match status" value="1"/>
</dbReference>
<dbReference type="InterPro" id="IPR014284">
    <property type="entry name" value="RNA_pol_sigma-70_dom"/>
</dbReference>
<evidence type="ECO:0000256" key="4">
    <source>
        <dbReference type="ARBA" id="ARBA00023125"/>
    </source>
</evidence>
<keyword evidence="3" id="KW-0731">Sigma factor</keyword>
<dbReference type="Pfam" id="PF08281">
    <property type="entry name" value="Sigma70_r4_2"/>
    <property type="match status" value="1"/>
</dbReference>
<dbReference type="InterPro" id="IPR013325">
    <property type="entry name" value="RNA_pol_sigma_r2"/>
</dbReference>
<evidence type="ECO:0000259" key="6">
    <source>
        <dbReference type="Pfam" id="PF04542"/>
    </source>
</evidence>
<name>A0A3M9N7Y8_9BACT</name>
<keyword evidence="4" id="KW-0238">DNA-binding</keyword>
<dbReference type="InterPro" id="IPR039425">
    <property type="entry name" value="RNA_pol_sigma-70-like"/>
</dbReference>
<organism evidence="8 9">
    <name type="scientific">Hanamia caeni</name>
    <dbReference type="NCBI Taxonomy" id="2294116"/>
    <lineage>
        <taxon>Bacteria</taxon>
        <taxon>Pseudomonadati</taxon>
        <taxon>Bacteroidota</taxon>
        <taxon>Chitinophagia</taxon>
        <taxon>Chitinophagales</taxon>
        <taxon>Chitinophagaceae</taxon>
        <taxon>Hanamia</taxon>
    </lineage>
</organism>
<feature type="domain" description="RNA polymerase sigma factor 70 region 4 type 2" evidence="7">
    <location>
        <begin position="122"/>
        <end position="172"/>
    </location>
</feature>
<accession>A0A3M9N7Y8</accession>
<comment type="caution">
    <text evidence="8">The sequence shown here is derived from an EMBL/GenBank/DDBJ whole genome shotgun (WGS) entry which is preliminary data.</text>
</comment>
<dbReference type="Pfam" id="PF04542">
    <property type="entry name" value="Sigma70_r2"/>
    <property type="match status" value="1"/>
</dbReference>
<evidence type="ECO:0000256" key="1">
    <source>
        <dbReference type="ARBA" id="ARBA00010641"/>
    </source>
</evidence>
<dbReference type="GO" id="GO:0006352">
    <property type="term" value="P:DNA-templated transcription initiation"/>
    <property type="evidence" value="ECO:0007669"/>
    <property type="project" value="InterPro"/>
</dbReference>
<comment type="similarity">
    <text evidence="1">Belongs to the sigma-70 factor family. ECF subfamily.</text>
</comment>